<dbReference type="OrthoDB" id="8447707at2"/>
<evidence type="ECO:0000256" key="1">
    <source>
        <dbReference type="SAM" id="Phobius"/>
    </source>
</evidence>
<dbReference type="Proteomes" id="UP000235116">
    <property type="component" value="Chromosome"/>
</dbReference>
<organism evidence="2 3">
    <name type="scientific">Ketobacter alkanivorans</name>
    <dbReference type="NCBI Taxonomy" id="1917421"/>
    <lineage>
        <taxon>Bacteria</taxon>
        <taxon>Pseudomonadati</taxon>
        <taxon>Pseudomonadota</taxon>
        <taxon>Gammaproteobacteria</taxon>
        <taxon>Pseudomonadales</taxon>
        <taxon>Ketobacteraceae</taxon>
        <taxon>Ketobacter</taxon>
    </lineage>
</organism>
<gene>
    <name evidence="2" type="ORF">Kalk_12310</name>
</gene>
<feature type="transmembrane region" description="Helical" evidence="1">
    <location>
        <begin position="97"/>
        <end position="118"/>
    </location>
</feature>
<keyword evidence="1" id="KW-0812">Transmembrane</keyword>
<feature type="transmembrane region" description="Helical" evidence="1">
    <location>
        <begin position="138"/>
        <end position="155"/>
    </location>
</feature>
<evidence type="ECO:0000313" key="2">
    <source>
        <dbReference type="EMBL" id="AUM13161.1"/>
    </source>
</evidence>
<dbReference type="RefSeq" id="WP_101894539.1">
    <property type="nucleotide sequence ID" value="NZ_CP022684.1"/>
</dbReference>
<evidence type="ECO:0008006" key="4">
    <source>
        <dbReference type="Google" id="ProtNLM"/>
    </source>
</evidence>
<reference evidence="3" key="1">
    <citation type="submission" date="2017-08" db="EMBL/GenBank/DDBJ databases">
        <title>Direct submision.</title>
        <authorList>
            <person name="Kim S.-J."/>
            <person name="Rhee S.-K."/>
        </authorList>
    </citation>
    <scope>NUCLEOTIDE SEQUENCE [LARGE SCALE GENOMIC DNA]</scope>
    <source>
        <strain evidence="3">GI5</strain>
    </source>
</reference>
<name>A0A2K9LLV8_9GAMM</name>
<sequence>MSVKVNVQRQDLAGWLIRPGRVLFYLGGTIVIALALASYLTETDTEQVLLWLRQVFTSSFIVMFLVLVFAGVYGLIRLDGSEEDAFWRECTLQAANGIATLALTFTLLGISLGIGGLAQHSISVDTVPGLIQELTGHFSTAFMTTVVGLPVATLLRSVASIRSIRLQLDWRRNR</sequence>
<dbReference type="AlphaFoldDB" id="A0A2K9LLV8"/>
<feature type="transmembrane region" description="Helical" evidence="1">
    <location>
        <begin position="22"/>
        <end position="40"/>
    </location>
</feature>
<proteinExistence type="predicted"/>
<accession>A0A2K9LLV8</accession>
<evidence type="ECO:0000313" key="3">
    <source>
        <dbReference type="Proteomes" id="UP000235116"/>
    </source>
</evidence>
<dbReference type="KEGG" id="kak:Kalk_12310"/>
<keyword evidence="3" id="KW-1185">Reference proteome</keyword>
<protein>
    <recommendedName>
        <fullName evidence="4">MotA/TolQ/ExbB proton channel domain-containing protein</fullName>
    </recommendedName>
</protein>
<dbReference type="EMBL" id="CP022684">
    <property type="protein sequence ID" value="AUM13161.1"/>
    <property type="molecule type" value="Genomic_DNA"/>
</dbReference>
<feature type="transmembrane region" description="Helical" evidence="1">
    <location>
        <begin position="55"/>
        <end position="76"/>
    </location>
</feature>
<keyword evidence="1" id="KW-0472">Membrane</keyword>
<keyword evidence="1" id="KW-1133">Transmembrane helix</keyword>